<evidence type="ECO:0000259" key="1">
    <source>
        <dbReference type="Pfam" id="PF12728"/>
    </source>
</evidence>
<gene>
    <name evidence="2" type="ORF">GB881_02440</name>
</gene>
<name>A0A6N7ED58_9MICO</name>
<comment type="caution">
    <text evidence="2">The sequence shown here is derived from an EMBL/GenBank/DDBJ whole genome shotgun (WGS) entry which is preliminary data.</text>
</comment>
<dbReference type="InterPro" id="IPR041657">
    <property type="entry name" value="HTH_17"/>
</dbReference>
<dbReference type="EMBL" id="WHPC01000005">
    <property type="protein sequence ID" value="MPV35920.1"/>
    <property type="molecule type" value="Genomic_DNA"/>
</dbReference>
<evidence type="ECO:0000313" key="2">
    <source>
        <dbReference type="EMBL" id="MPV35920.1"/>
    </source>
</evidence>
<feature type="domain" description="Helix-turn-helix" evidence="1">
    <location>
        <begin position="47"/>
        <end position="95"/>
    </location>
</feature>
<dbReference type="OrthoDB" id="194758at2"/>
<dbReference type="AlphaFoldDB" id="A0A6N7ED58"/>
<accession>A0A6N7ED58</accession>
<dbReference type="Proteomes" id="UP000437709">
    <property type="component" value="Unassembled WGS sequence"/>
</dbReference>
<proteinExistence type="predicted"/>
<dbReference type="SUPFAM" id="SSF46955">
    <property type="entry name" value="Putative DNA-binding domain"/>
    <property type="match status" value="1"/>
</dbReference>
<dbReference type="InterPro" id="IPR009061">
    <property type="entry name" value="DNA-bd_dom_put_sf"/>
</dbReference>
<evidence type="ECO:0000313" key="3">
    <source>
        <dbReference type="Proteomes" id="UP000437709"/>
    </source>
</evidence>
<keyword evidence="3" id="KW-1185">Reference proteome</keyword>
<organism evidence="2 3">
    <name type="scientific">Georgenia subflava</name>
    <dbReference type="NCBI Taxonomy" id="1622177"/>
    <lineage>
        <taxon>Bacteria</taxon>
        <taxon>Bacillati</taxon>
        <taxon>Actinomycetota</taxon>
        <taxon>Actinomycetes</taxon>
        <taxon>Micrococcales</taxon>
        <taxon>Bogoriellaceae</taxon>
        <taxon>Georgenia</taxon>
    </lineage>
</organism>
<sequence length="113" mass="13011">MPRFVPRYRASKQGANGYFRPVCHAHLPHMSDKTPTQEPLSHTPMWTLDELCAKVHATRRMVHHWRQAGNAPKAYKVGKHLLFDEADVRAWLEARQTTIPADVERRADDGTGW</sequence>
<dbReference type="Pfam" id="PF12728">
    <property type="entry name" value="HTH_17"/>
    <property type="match status" value="1"/>
</dbReference>
<dbReference type="InterPro" id="IPR036388">
    <property type="entry name" value="WH-like_DNA-bd_sf"/>
</dbReference>
<protein>
    <submittedName>
        <fullName evidence="2">Helix-turn-helix domain-containing protein</fullName>
    </submittedName>
</protein>
<reference evidence="2 3" key="1">
    <citation type="submission" date="2019-10" db="EMBL/GenBank/DDBJ databases">
        <title>Georgenia wutianyii sp. nov. and Georgenia yuyongxinii sp. nov. isolated from plateau pika (Ochotona curzoniae) in the Qinghai-Tibet plateau of China.</title>
        <authorList>
            <person name="Tian Z."/>
        </authorList>
    </citation>
    <scope>NUCLEOTIDE SEQUENCE [LARGE SCALE GENOMIC DNA]</scope>
    <source>
        <strain evidence="2 3">JCM 19765</strain>
    </source>
</reference>
<dbReference type="Gene3D" id="1.10.10.10">
    <property type="entry name" value="Winged helix-like DNA-binding domain superfamily/Winged helix DNA-binding domain"/>
    <property type="match status" value="1"/>
</dbReference>